<sequence>YYHHHLISGSNDMASANLNVNSGPNVFKNLGQRLFDNHPEVFTMLESEVDAFLEQERQYAVFLRPSHNNKERKTRKKEDARRYSHKAATHFEAKFVSACSCSGQYRDRRDEDEELSPKKRRITGQGSSSYKVGCKAKICIKVNAPLSTAAISSSSTDSASLPSTGPSIAVGIDSSAGGSTSHARSTTGVSIRERCCSSPRGPRIEHH</sequence>
<feature type="compositionally biased region" description="Polar residues" evidence="1">
    <location>
        <begin position="176"/>
        <end position="189"/>
    </location>
</feature>
<organism evidence="2 3">
    <name type="scientific">Tilletia caries</name>
    <name type="common">wheat bunt fungus</name>
    <dbReference type="NCBI Taxonomy" id="13290"/>
    <lineage>
        <taxon>Eukaryota</taxon>
        <taxon>Fungi</taxon>
        <taxon>Dikarya</taxon>
        <taxon>Basidiomycota</taxon>
        <taxon>Ustilaginomycotina</taxon>
        <taxon>Exobasidiomycetes</taxon>
        <taxon>Tilletiales</taxon>
        <taxon>Tilletiaceae</taxon>
        <taxon>Tilletia</taxon>
    </lineage>
</organism>
<evidence type="ECO:0000256" key="1">
    <source>
        <dbReference type="SAM" id="MobiDB-lite"/>
    </source>
</evidence>
<feature type="region of interest" description="Disordered" evidence="1">
    <location>
        <begin position="171"/>
        <end position="207"/>
    </location>
</feature>
<keyword evidence="3" id="KW-1185">Reference proteome</keyword>
<proteinExistence type="predicted"/>
<feature type="non-terminal residue" evidence="2">
    <location>
        <position position="1"/>
    </location>
</feature>
<reference evidence="2" key="1">
    <citation type="submission" date="2020-10" db="EMBL/GenBank/DDBJ databases">
        <authorList>
            <person name="Sedaghatjoo S."/>
        </authorList>
    </citation>
    <scope>NUCLEOTIDE SEQUENCE</scope>
    <source>
        <strain evidence="2">AZH3</strain>
    </source>
</reference>
<name>A0ABN7IVA6_9BASI</name>
<comment type="caution">
    <text evidence="2">The sequence shown here is derived from an EMBL/GenBank/DDBJ whole genome shotgun (WGS) entry which is preliminary data.</text>
</comment>
<evidence type="ECO:0000313" key="3">
    <source>
        <dbReference type="Proteomes" id="UP000836402"/>
    </source>
</evidence>
<dbReference type="EMBL" id="CAJHJG010002964">
    <property type="protein sequence ID" value="CAD6925022.1"/>
    <property type="molecule type" value="Genomic_DNA"/>
</dbReference>
<protein>
    <submittedName>
        <fullName evidence="2">Uncharacterized protein</fullName>
    </submittedName>
</protein>
<accession>A0ABN7IVA6</accession>
<evidence type="ECO:0000313" key="2">
    <source>
        <dbReference type="EMBL" id="CAD6925022.1"/>
    </source>
</evidence>
<feature type="region of interest" description="Disordered" evidence="1">
    <location>
        <begin position="107"/>
        <end position="128"/>
    </location>
</feature>
<gene>
    <name evidence="2" type="ORF">JKIAZH3_G52</name>
</gene>
<dbReference type="Proteomes" id="UP000836402">
    <property type="component" value="Unassembled WGS sequence"/>
</dbReference>